<name>A0ABN2QJJ1_9PSEU</name>
<keyword evidence="8" id="KW-1185">Reference proteome</keyword>
<gene>
    <name evidence="7" type="ORF">GCM10009754_23620</name>
</gene>
<dbReference type="InterPro" id="IPR036388">
    <property type="entry name" value="WH-like_DNA-bd_sf"/>
</dbReference>
<dbReference type="SUPFAM" id="SSF46894">
    <property type="entry name" value="C-terminal effector domain of the bipartite response regulators"/>
    <property type="match status" value="1"/>
</dbReference>
<keyword evidence="4" id="KW-0804">Transcription</keyword>
<dbReference type="Gene3D" id="1.10.10.10">
    <property type="entry name" value="Winged helix-like DNA-binding domain superfamily/Winged helix DNA-binding domain"/>
    <property type="match status" value="1"/>
</dbReference>
<reference evidence="7 8" key="1">
    <citation type="journal article" date="2019" name="Int. J. Syst. Evol. Microbiol.">
        <title>The Global Catalogue of Microorganisms (GCM) 10K type strain sequencing project: providing services to taxonomists for standard genome sequencing and annotation.</title>
        <authorList>
            <consortium name="The Broad Institute Genomics Platform"/>
            <consortium name="The Broad Institute Genome Sequencing Center for Infectious Disease"/>
            <person name="Wu L."/>
            <person name="Ma J."/>
        </authorList>
    </citation>
    <scope>NUCLEOTIDE SEQUENCE [LARGE SCALE GENOMIC DNA]</scope>
    <source>
        <strain evidence="7 8">JCM 14545</strain>
    </source>
</reference>
<proteinExistence type="inferred from homology"/>
<dbReference type="CDD" id="cd15831">
    <property type="entry name" value="BTAD"/>
    <property type="match status" value="1"/>
</dbReference>
<dbReference type="PANTHER" id="PTHR35807">
    <property type="entry name" value="TRANSCRIPTIONAL REGULATOR REDD-RELATED"/>
    <property type="match status" value="1"/>
</dbReference>
<keyword evidence="2" id="KW-0805">Transcription regulation</keyword>
<protein>
    <recommendedName>
        <fullName evidence="6">OmpR/PhoB-type domain-containing protein</fullName>
    </recommendedName>
</protein>
<dbReference type="SUPFAM" id="SSF48452">
    <property type="entry name" value="TPR-like"/>
    <property type="match status" value="1"/>
</dbReference>
<dbReference type="SMART" id="SM01043">
    <property type="entry name" value="BTAD"/>
    <property type="match status" value="1"/>
</dbReference>
<dbReference type="Proteomes" id="UP001501116">
    <property type="component" value="Unassembled WGS sequence"/>
</dbReference>
<dbReference type="Gene3D" id="1.25.40.10">
    <property type="entry name" value="Tetratricopeptide repeat domain"/>
    <property type="match status" value="1"/>
</dbReference>
<evidence type="ECO:0000259" key="6">
    <source>
        <dbReference type="PROSITE" id="PS51755"/>
    </source>
</evidence>
<dbReference type="InterPro" id="IPR005158">
    <property type="entry name" value="BTAD"/>
</dbReference>
<feature type="DNA-binding region" description="OmpR/PhoB-type" evidence="5">
    <location>
        <begin position="1"/>
        <end position="97"/>
    </location>
</feature>
<organism evidence="7 8">
    <name type="scientific">Amycolatopsis minnesotensis</name>
    <dbReference type="NCBI Taxonomy" id="337894"/>
    <lineage>
        <taxon>Bacteria</taxon>
        <taxon>Bacillati</taxon>
        <taxon>Actinomycetota</taxon>
        <taxon>Actinomycetes</taxon>
        <taxon>Pseudonocardiales</taxon>
        <taxon>Pseudonocardiaceae</taxon>
        <taxon>Amycolatopsis</taxon>
    </lineage>
</organism>
<dbReference type="Pfam" id="PF00486">
    <property type="entry name" value="Trans_reg_C"/>
    <property type="match status" value="1"/>
</dbReference>
<evidence type="ECO:0000256" key="1">
    <source>
        <dbReference type="ARBA" id="ARBA00005820"/>
    </source>
</evidence>
<evidence type="ECO:0000256" key="4">
    <source>
        <dbReference type="ARBA" id="ARBA00023163"/>
    </source>
</evidence>
<sequence length="256" mass="28947">MRYKVLGQLEVIDGSITRTPSAAKVRQTLALLLLRANQVVPLDSLLYELWDDNPPRSGVTTAQTYIYQIRKMLAEEYGDESAKQLLKTVPAGYLLRAEPEQLDVWRFDGLVESARECRDSGEVHSAAERLRDALALWAGSALSNVTCGRLLQGYSAYLEDKRISALELRIKADMMLGMHHELIAELRSLVVEHPFNEWFHAQLILALNRSGRRNEALRAYRDIRTLLNDELGLDPFVDLQRVHQGILEADVPDLVG</sequence>
<evidence type="ECO:0000313" key="7">
    <source>
        <dbReference type="EMBL" id="GAA1953656.1"/>
    </source>
</evidence>
<dbReference type="EMBL" id="BAAANN010000008">
    <property type="protein sequence ID" value="GAA1953656.1"/>
    <property type="molecule type" value="Genomic_DNA"/>
</dbReference>
<dbReference type="InterPro" id="IPR001867">
    <property type="entry name" value="OmpR/PhoB-type_DNA-bd"/>
</dbReference>
<feature type="domain" description="OmpR/PhoB-type" evidence="6">
    <location>
        <begin position="1"/>
        <end position="97"/>
    </location>
</feature>
<dbReference type="Pfam" id="PF03704">
    <property type="entry name" value="BTAD"/>
    <property type="match status" value="1"/>
</dbReference>
<dbReference type="InterPro" id="IPR051677">
    <property type="entry name" value="AfsR-DnrI-RedD_regulator"/>
</dbReference>
<dbReference type="InterPro" id="IPR016032">
    <property type="entry name" value="Sig_transdc_resp-reg_C-effctor"/>
</dbReference>
<evidence type="ECO:0000256" key="5">
    <source>
        <dbReference type="PROSITE-ProRule" id="PRU01091"/>
    </source>
</evidence>
<dbReference type="RefSeq" id="WP_344416712.1">
    <property type="nucleotide sequence ID" value="NZ_BAAANN010000008.1"/>
</dbReference>
<comment type="caution">
    <text evidence="7">The sequence shown here is derived from an EMBL/GenBank/DDBJ whole genome shotgun (WGS) entry which is preliminary data.</text>
</comment>
<dbReference type="PANTHER" id="PTHR35807:SF1">
    <property type="entry name" value="TRANSCRIPTIONAL REGULATOR REDD"/>
    <property type="match status" value="1"/>
</dbReference>
<evidence type="ECO:0000256" key="2">
    <source>
        <dbReference type="ARBA" id="ARBA00023015"/>
    </source>
</evidence>
<dbReference type="SMART" id="SM00862">
    <property type="entry name" value="Trans_reg_C"/>
    <property type="match status" value="1"/>
</dbReference>
<dbReference type="PROSITE" id="PS51755">
    <property type="entry name" value="OMPR_PHOB"/>
    <property type="match status" value="1"/>
</dbReference>
<evidence type="ECO:0000313" key="8">
    <source>
        <dbReference type="Proteomes" id="UP001501116"/>
    </source>
</evidence>
<dbReference type="InterPro" id="IPR011990">
    <property type="entry name" value="TPR-like_helical_dom_sf"/>
</dbReference>
<accession>A0ABN2QJJ1</accession>
<keyword evidence="3 5" id="KW-0238">DNA-binding</keyword>
<evidence type="ECO:0000256" key="3">
    <source>
        <dbReference type="ARBA" id="ARBA00023125"/>
    </source>
</evidence>
<comment type="similarity">
    <text evidence="1">Belongs to the AfsR/DnrI/RedD regulatory family.</text>
</comment>